<name>A0ACD5TRI2_AVESA</name>
<dbReference type="Proteomes" id="UP001732700">
    <property type="component" value="Chromosome 1C"/>
</dbReference>
<reference evidence="1" key="1">
    <citation type="submission" date="2021-05" db="EMBL/GenBank/DDBJ databases">
        <authorList>
            <person name="Scholz U."/>
            <person name="Mascher M."/>
            <person name="Fiebig A."/>
        </authorList>
    </citation>
    <scope>NUCLEOTIDE SEQUENCE [LARGE SCALE GENOMIC DNA]</scope>
</reference>
<proteinExistence type="predicted"/>
<accession>A0ACD5TRI2</accession>
<protein>
    <submittedName>
        <fullName evidence="1">Uncharacterized protein</fullName>
    </submittedName>
</protein>
<organism evidence="1 2">
    <name type="scientific">Avena sativa</name>
    <name type="common">Oat</name>
    <dbReference type="NCBI Taxonomy" id="4498"/>
    <lineage>
        <taxon>Eukaryota</taxon>
        <taxon>Viridiplantae</taxon>
        <taxon>Streptophyta</taxon>
        <taxon>Embryophyta</taxon>
        <taxon>Tracheophyta</taxon>
        <taxon>Spermatophyta</taxon>
        <taxon>Magnoliopsida</taxon>
        <taxon>Liliopsida</taxon>
        <taxon>Poales</taxon>
        <taxon>Poaceae</taxon>
        <taxon>BOP clade</taxon>
        <taxon>Pooideae</taxon>
        <taxon>Poodae</taxon>
        <taxon>Poeae</taxon>
        <taxon>Poeae Chloroplast Group 1 (Aveneae type)</taxon>
        <taxon>Aveninae</taxon>
        <taxon>Avena</taxon>
    </lineage>
</organism>
<evidence type="ECO:0000313" key="2">
    <source>
        <dbReference type="Proteomes" id="UP001732700"/>
    </source>
</evidence>
<sequence>MPAQQIPPAPVVGGGVVSRRHAKLLHHLFEGNNGGASANAPVKDLRIRRVVPPASAPPPYASPDPPAAVAAKPGPTVQIQVQSTPPEPSAAAAAEDRERKPILPRSKLVRDPASFGYRRLLPFLNQMGAKTGSDISGGKDAPSEPKVSLSNKVVGRSDSGLVDESVDGRQGVAAPVDSVEPLAPVVAAPVDSVEQAAVEAPGDREMTDCPDTVREEANVVPADPLGSKPCVARCARSKFVHQPSSFSYKRMLPFLTENVSSEEVDRAKIRRVSEEEHITPESFPEEPDRAQVSTVVEEVTSVSDGNCVGQIQSAVAEASLDGGNTAEVQRVTQEEVLVSAGDPVSSEMGESTSDMSAVPVRGLCQPAVSEDSTRQKDVAGAEATVEEKASQSDEKSARTDSVEPLVVKAGGDQEMKDGCDSVKEQTKIVPGDVAISKPCPTRCTRSRLVHQRNSFSYKRMLPFIMENDISSQDGDMAKFQTVPEEKQLASGESDVITSGHDGQLQSGVAEVSPGSGGTAEVEKVAAEAVLSSDKDGVLAGGQCQLAVSEDLPKENNVAEAERVVEEQATKSDENSILDGRDLQSAVSEVSLQKGDTEKEVIQKTVFSSDGDGADELGADMGESLLKDQPQLCNPKKLQENAELSEVQQCQNSECPDVAVASPTNTVVVDKRQDSVATADSLLLDAGVISKPSEPCASDASLSAEEISDCLTHAESGLRKVPMLRPCGSPSLEKQCLSHKKLSPVTGAFSGISFLKKRVLSPKKLSPKKGILKRHTMGCKGICMCLDCSVFRLRADRAFEFSRKQMHEADDIIGNLLEEVASLRSLAEKPSGQQAQVEEVCKRSSRVEEVARERWRQMQAELNAHCKIPGPRVKFAQYVDEKIASSPSCSNNNSSSSRRQHPL</sequence>
<dbReference type="EnsemblPlants" id="AVESA.00010b.r2.1CG0113040.1">
    <property type="protein sequence ID" value="AVESA.00010b.r2.1CG0113040.1.CDS"/>
    <property type="gene ID" value="AVESA.00010b.r2.1CG0113040"/>
</dbReference>
<reference evidence="1" key="2">
    <citation type="submission" date="2025-09" db="UniProtKB">
        <authorList>
            <consortium name="EnsemblPlants"/>
        </authorList>
    </citation>
    <scope>IDENTIFICATION</scope>
</reference>
<keyword evidence="2" id="KW-1185">Reference proteome</keyword>
<evidence type="ECO:0000313" key="1">
    <source>
        <dbReference type="EnsemblPlants" id="AVESA.00010b.r2.1CG0113040.1.CDS"/>
    </source>
</evidence>